<evidence type="ECO:0000256" key="5">
    <source>
        <dbReference type="ARBA" id="ARBA00022692"/>
    </source>
</evidence>
<feature type="transmembrane region" description="Helical" evidence="8">
    <location>
        <begin position="231"/>
        <end position="257"/>
    </location>
</feature>
<dbReference type="PANTHER" id="PTHR42929">
    <property type="entry name" value="INNER MEMBRANE ABC TRANSPORTER PERMEASE PROTEIN YDCU-RELATED-RELATED"/>
    <property type="match status" value="1"/>
</dbReference>
<evidence type="ECO:0000256" key="9">
    <source>
        <dbReference type="SAM" id="MobiDB-lite"/>
    </source>
</evidence>
<name>A0A839SWT2_9PROT</name>
<feature type="transmembrane region" description="Helical" evidence="8">
    <location>
        <begin position="98"/>
        <end position="117"/>
    </location>
</feature>
<gene>
    <name evidence="11" type="ORF">FHR98_002427</name>
</gene>
<feature type="transmembrane region" description="Helical" evidence="8">
    <location>
        <begin position="37"/>
        <end position="57"/>
    </location>
</feature>
<keyword evidence="5 8" id="KW-0812">Transmembrane</keyword>
<proteinExistence type="inferred from homology"/>
<keyword evidence="12" id="KW-1185">Reference proteome</keyword>
<dbReference type="PANTHER" id="PTHR42929:SF5">
    <property type="entry name" value="ABC TRANSPORTER PERMEASE PROTEIN"/>
    <property type="match status" value="1"/>
</dbReference>
<accession>A0A839SWT2</accession>
<dbReference type="GO" id="GO:0055085">
    <property type="term" value="P:transmembrane transport"/>
    <property type="evidence" value="ECO:0007669"/>
    <property type="project" value="InterPro"/>
</dbReference>
<sequence length="308" mass="33900">MVREPTTVDGTTEGGQTSSEAPSLEAAARGRTLWRRFFQLSPIAMLYILGLVLPYLYLLRMSFNKYDAMFVFREAFALDNYAKLLSDTFYLQIVGETIWLGLAVTFFTLIVGYPIAWQIARCGPRMKSFLLAAVLSPLLINLVVRTYGWLALLGDNGIINGWLLDWGLVGTPLPLSNNFWTVVVGLGHVTLPFMVLSLVSVMESLSSQVIEAAESLGASVLRIFTDVVWPLTWAGVGAGSILVFCFSISAFVTPALLGGGHVSTVSTLIYEQFTFSVNWPLGSALVFVLLAMNMIVILLHARLFRQEV</sequence>
<organism evidence="11 12">
    <name type="scientific">Limibacillus halophilus</name>
    <dbReference type="NCBI Taxonomy" id="1579333"/>
    <lineage>
        <taxon>Bacteria</taxon>
        <taxon>Pseudomonadati</taxon>
        <taxon>Pseudomonadota</taxon>
        <taxon>Alphaproteobacteria</taxon>
        <taxon>Rhodospirillales</taxon>
        <taxon>Rhodovibrionaceae</taxon>
        <taxon>Limibacillus</taxon>
    </lineage>
</organism>
<evidence type="ECO:0000313" key="12">
    <source>
        <dbReference type="Proteomes" id="UP000581135"/>
    </source>
</evidence>
<dbReference type="SUPFAM" id="SSF161098">
    <property type="entry name" value="MetI-like"/>
    <property type="match status" value="1"/>
</dbReference>
<dbReference type="PROSITE" id="PS50928">
    <property type="entry name" value="ABC_TM1"/>
    <property type="match status" value="1"/>
</dbReference>
<comment type="similarity">
    <text evidence="2">Belongs to the binding-protein-dependent transport system permease family. CysTW subfamily.</text>
</comment>
<evidence type="ECO:0000256" key="3">
    <source>
        <dbReference type="ARBA" id="ARBA00022448"/>
    </source>
</evidence>
<feature type="region of interest" description="Disordered" evidence="9">
    <location>
        <begin position="1"/>
        <end position="24"/>
    </location>
</feature>
<feature type="transmembrane region" description="Helical" evidence="8">
    <location>
        <begin position="277"/>
        <end position="299"/>
    </location>
</feature>
<comment type="subcellular location">
    <subcellularLocation>
        <location evidence="1 8">Cell membrane</location>
        <topology evidence="1 8">Multi-pass membrane protein</topology>
    </subcellularLocation>
</comment>
<reference evidence="11 12" key="1">
    <citation type="submission" date="2020-08" db="EMBL/GenBank/DDBJ databases">
        <title>Genomic Encyclopedia of Type Strains, Phase III (KMG-III): the genomes of soil and plant-associated and newly described type strains.</title>
        <authorList>
            <person name="Whitman W."/>
        </authorList>
    </citation>
    <scope>NUCLEOTIDE SEQUENCE [LARGE SCALE GENOMIC DNA]</scope>
    <source>
        <strain evidence="11 12">CECT 8803</strain>
    </source>
</reference>
<evidence type="ECO:0000256" key="2">
    <source>
        <dbReference type="ARBA" id="ARBA00007069"/>
    </source>
</evidence>
<evidence type="ECO:0000256" key="6">
    <source>
        <dbReference type="ARBA" id="ARBA00022989"/>
    </source>
</evidence>
<dbReference type="Pfam" id="PF00528">
    <property type="entry name" value="BPD_transp_1"/>
    <property type="match status" value="1"/>
</dbReference>
<keyword evidence="4" id="KW-1003">Cell membrane</keyword>
<evidence type="ECO:0000256" key="8">
    <source>
        <dbReference type="RuleBase" id="RU363032"/>
    </source>
</evidence>
<dbReference type="RefSeq" id="WP_183416936.1">
    <property type="nucleotide sequence ID" value="NZ_JACHXA010000006.1"/>
</dbReference>
<dbReference type="InterPro" id="IPR000515">
    <property type="entry name" value="MetI-like"/>
</dbReference>
<evidence type="ECO:0000256" key="7">
    <source>
        <dbReference type="ARBA" id="ARBA00023136"/>
    </source>
</evidence>
<keyword evidence="3 8" id="KW-0813">Transport</keyword>
<feature type="compositionally biased region" description="Polar residues" evidence="9">
    <location>
        <begin position="8"/>
        <end position="21"/>
    </location>
</feature>
<feature type="transmembrane region" description="Helical" evidence="8">
    <location>
        <begin position="129"/>
        <end position="150"/>
    </location>
</feature>
<dbReference type="Gene3D" id="1.10.3720.10">
    <property type="entry name" value="MetI-like"/>
    <property type="match status" value="1"/>
</dbReference>
<keyword evidence="7 8" id="KW-0472">Membrane</keyword>
<protein>
    <submittedName>
        <fullName evidence="11">Putative spermidine/putrescine transport system permease protein</fullName>
    </submittedName>
</protein>
<feature type="transmembrane region" description="Helical" evidence="8">
    <location>
        <begin position="179"/>
        <end position="199"/>
    </location>
</feature>
<evidence type="ECO:0000256" key="1">
    <source>
        <dbReference type="ARBA" id="ARBA00004651"/>
    </source>
</evidence>
<dbReference type="EMBL" id="JACHXA010000006">
    <property type="protein sequence ID" value="MBB3066124.1"/>
    <property type="molecule type" value="Genomic_DNA"/>
</dbReference>
<evidence type="ECO:0000256" key="4">
    <source>
        <dbReference type="ARBA" id="ARBA00022475"/>
    </source>
</evidence>
<evidence type="ECO:0000259" key="10">
    <source>
        <dbReference type="PROSITE" id="PS50928"/>
    </source>
</evidence>
<dbReference type="InterPro" id="IPR035906">
    <property type="entry name" value="MetI-like_sf"/>
</dbReference>
<comment type="caution">
    <text evidence="11">The sequence shown here is derived from an EMBL/GenBank/DDBJ whole genome shotgun (WGS) entry which is preliminary data.</text>
</comment>
<feature type="domain" description="ABC transmembrane type-1" evidence="10">
    <location>
        <begin position="94"/>
        <end position="300"/>
    </location>
</feature>
<dbReference type="Proteomes" id="UP000581135">
    <property type="component" value="Unassembled WGS sequence"/>
</dbReference>
<keyword evidence="6 8" id="KW-1133">Transmembrane helix</keyword>
<dbReference type="AlphaFoldDB" id="A0A839SWT2"/>
<dbReference type="CDD" id="cd06261">
    <property type="entry name" value="TM_PBP2"/>
    <property type="match status" value="1"/>
</dbReference>
<dbReference type="GO" id="GO:0005886">
    <property type="term" value="C:plasma membrane"/>
    <property type="evidence" value="ECO:0007669"/>
    <property type="project" value="UniProtKB-SubCell"/>
</dbReference>
<evidence type="ECO:0000313" key="11">
    <source>
        <dbReference type="EMBL" id="MBB3066124.1"/>
    </source>
</evidence>